<organism evidence="5 6">
    <name type="scientific">Alkalibacter saccharofermentans DSM 14828</name>
    <dbReference type="NCBI Taxonomy" id="1120975"/>
    <lineage>
        <taxon>Bacteria</taxon>
        <taxon>Bacillati</taxon>
        <taxon>Bacillota</taxon>
        <taxon>Clostridia</taxon>
        <taxon>Eubacteriales</taxon>
        <taxon>Eubacteriaceae</taxon>
        <taxon>Alkalibacter</taxon>
    </lineage>
</organism>
<dbReference type="GO" id="GO:0003700">
    <property type="term" value="F:DNA-binding transcription factor activity"/>
    <property type="evidence" value="ECO:0007669"/>
    <property type="project" value="InterPro"/>
</dbReference>
<evidence type="ECO:0000256" key="2">
    <source>
        <dbReference type="ARBA" id="ARBA00023125"/>
    </source>
</evidence>
<name>A0A1M4WBT0_9FIRM</name>
<dbReference type="InterPro" id="IPR036390">
    <property type="entry name" value="WH_DNA-bd_sf"/>
</dbReference>
<feature type="domain" description="HTH marR-type" evidence="4">
    <location>
        <begin position="18"/>
        <end position="151"/>
    </location>
</feature>
<evidence type="ECO:0000256" key="1">
    <source>
        <dbReference type="ARBA" id="ARBA00023015"/>
    </source>
</evidence>
<dbReference type="RefSeq" id="WP_073270169.1">
    <property type="nucleotide sequence ID" value="NZ_FQTU01000007.1"/>
</dbReference>
<accession>A0A1M4WBT0</accession>
<evidence type="ECO:0000313" key="5">
    <source>
        <dbReference type="EMBL" id="SHE78686.1"/>
    </source>
</evidence>
<keyword evidence="6" id="KW-1185">Reference proteome</keyword>
<reference evidence="5 6" key="1">
    <citation type="submission" date="2016-11" db="EMBL/GenBank/DDBJ databases">
        <authorList>
            <person name="Jaros S."/>
            <person name="Januszkiewicz K."/>
            <person name="Wedrychowicz H."/>
        </authorList>
    </citation>
    <scope>NUCLEOTIDE SEQUENCE [LARGE SCALE GENOMIC DNA]</scope>
    <source>
        <strain evidence="5 6">DSM 14828</strain>
    </source>
</reference>
<dbReference type="InterPro" id="IPR036388">
    <property type="entry name" value="WH-like_DNA-bd_sf"/>
</dbReference>
<dbReference type="SMART" id="SM00347">
    <property type="entry name" value="HTH_MARR"/>
    <property type="match status" value="1"/>
</dbReference>
<gene>
    <name evidence="5" type="ORF">SAMN02746064_01186</name>
</gene>
<protein>
    <submittedName>
        <fullName evidence="5">DNA-binding transcriptional regulator, MarR family</fullName>
    </submittedName>
</protein>
<dbReference type="InterPro" id="IPR000835">
    <property type="entry name" value="HTH_MarR-typ"/>
</dbReference>
<dbReference type="EMBL" id="FQTU01000007">
    <property type="protein sequence ID" value="SHE78686.1"/>
    <property type="molecule type" value="Genomic_DNA"/>
</dbReference>
<dbReference type="Pfam" id="PF01047">
    <property type="entry name" value="MarR"/>
    <property type="match status" value="1"/>
</dbReference>
<keyword evidence="3" id="KW-0804">Transcription</keyword>
<dbReference type="Gene3D" id="1.10.10.10">
    <property type="entry name" value="Winged helix-like DNA-binding domain superfamily/Winged helix DNA-binding domain"/>
    <property type="match status" value="1"/>
</dbReference>
<dbReference type="SUPFAM" id="SSF46785">
    <property type="entry name" value="Winged helix' DNA-binding domain"/>
    <property type="match status" value="1"/>
</dbReference>
<dbReference type="OrthoDB" id="49580at2"/>
<sequence>MNINPTNKEDFRLEAERLNTMTDALTIFSRRTTLKWLPEILTKTGIEREEITAMFELNIEPNQSLKQLSYKMMASSSNVSVLIQSMVEDGVVCRVSDPKDRRRILLSLSEKGQKLFNNAQEHLLEKYVEYLRDLQDSDREALNEATLSMIMVMESILNLNLVNKEEENL</sequence>
<keyword evidence="2 5" id="KW-0238">DNA-binding</keyword>
<evidence type="ECO:0000256" key="3">
    <source>
        <dbReference type="ARBA" id="ARBA00023163"/>
    </source>
</evidence>
<dbReference type="AlphaFoldDB" id="A0A1M4WBT0"/>
<dbReference type="PANTHER" id="PTHR42756">
    <property type="entry name" value="TRANSCRIPTIONAL REGULATOR, MARR"/>
    <property type="match status" value="1"/>
</dbReference>
<dbReference type="STRING" id="1120975.SAMN02746064_01186"/>
<proteinExistence type="predicted"/>
<dbReference type="PANTHER" id="PTHR42756:SF1">
    <property type="entry name" value="TRANSCRIPTIONAL REPRESSOR OF EMRAB OPERON"/>
    <property type="match status" value="1"/>
</dbReference>
<dbReference type="Proteomes" id="UP000184251">
    <property type="component" value="Unassembled WGS sequence"/>
</dbReference>
<keyword evidence="1" id="KW-0805">Transcription regulation</keyword>
<dbReference type="PROSITE" id="PS50995">
    <property type="entry name" value="HTH_MARR_2"/>
    <property type="match status" value="1"/>
</dbReference>
<evidence type="ECO:0000313" key="6">
    <source>
        <dbReference type="Proteomes" id="UP000184251"/>
    </source>
</evidence>
<dbReference type="GO" id="GO:0003677">
    <property type="term" value="F:DNA binding"/>
    <property type="evidence" value="ECO:0007669"/>
    <property type="project" value="UniProtKB-KW"/>
</dbReference>
<evidence type="ECO:0000259" key="4">
    <source>
        <dbReference type="PROSITE" id="PS50995"/>
    </source>
</evidence>